<evidence type="ECO:0000256" key="1">
    <source>
        <dbReference type="ARBA" id="ARBA00022679"/>
    </source>
</evidence>
<feature type="binding site" evidence="9">
    <location>
        <position position="272"/>
    </location>
    <ligand>
        <name>K(+)</name>
        <dbReference type="ChEBI" id="CHEBI:29103"/>
    </ligand>
</feature>
<evidence type="ECO:0000256" key="8">
    <source>
        <dbReference type="ARBA" id="ARBA00023277"/>
    </source>
</evidence>
<evidence type="ECO:0000256" key="2">
    <source>
        <dbReference type="ARBA" id="ARBA00022723"/>
    </source>
</evidence>
<organism evidence="11 12">
    <name type="scientific">Arachnia rubra</name>
    <dbReference type="NCBI Taxonomy" id="1547448"/>
    <lineage>
        <taxon>Bacteria</taxon>
        <taxon>Bacillati</taxon>
        <taxon>Actinomycetota</taxon>
        <taxon>Actinomycetes</taxon>
        <taxon>Propionibacteriales</taxon>
        <taxon>Propionibacteriaceae</taxon>
        <taxon>Arachnia</taxon>
    </lineage>
</organism>
<keyword evidence="2 9" id="KW-0479">Metal-binding</keyword>
<keyword evidence="7 9" id="KW-0630">Potassium</keyword>
<feature type="binding site" evidence="9">
    <location>
        <position position="278"/>
    </location>
    <ligand>
        <name>K(+)</name>
        <dbReference type="ChEBI" id="CHEBI:29103"/>
    </ligand>
</feature>
<feature type="binding site" evidence="9">
    <location>
        <position position="144"/>
    </location>
    <ligand>
        <name>substrate</name>
    </ligand>
</feature>
<feature type="binding site" evidence="9">
    <location>
        <position position="274"/>
    </location>
    <ligand>
        <name>K(+)</name>
        <dbReference type="ChEBI" id="CHEBI:29103"/>
    </ligand>
</feature>
<dbReference type="RefSeq" id="WP_212326891.1">
    <property type="nucleotide sequence ID" value="NZ_AP024463.1"/>
</dbReference>
<feature type="binding site" evidence="9">
    <location>
        <begin position="206"/>
        <end position="211"/>
    </location>
    <ligand>
        <name>ATP</name>
        <dbReference type="ChEBI" id="CHEBI:30616"/>
    </ligand>
</feature>
<comment type="similarity">
    <text evidence="9">Belongs to the carbohydrate kinase PfkB family. Ribokinase subfamily.</text>
</comment>
<dbReference type="PANTHER" id="PTHR10584:SF166">
    <property type="entry name" value="RIBOKINASE"/>
    <property type="match status" value="1"/>
</dbReference>
<name>A0ABX7Y834_9ACTN</name>
<comment type="function">
    <text evidence="9">Catalyzes the phosphorylation of ribose at O-5 in a reaction requiring ATP and magnesium. The resulting D-ribose-5-phosphate can then be used either for sythesis of nucleotides, histidine, and tryptophan, or as a component of the pentose phosphate pathway.</text>
</comment>
<comment type="pathway">
    <text evidence="9">Carbohydrate metabolism; D-ribose degradation; D-ribose 5-phosphate from beta-D-ribopyranose: step 2/2.</text>
</comment>
<dbReference type="InterPro" id="IPR029056">
    <property type="entry name" value="Ribokinase-like"/>
</dbReference>
<evidence type="ECO:0000256" key="3">
    <source>
        <dbReference type="ARBA" id="ARBA00022741"/>
    </source>
</evidence>
<comment type="subcellular location">
    <subcellularLocation>
        <location evidence="9">Cytoplasm</location>
    </subcellularLocation>
</comment>
<dbReference type="PRINTS" id="PR00990">
    <property type="entry name" value="RIBOKINASE"/>
</dbReference>
<dbReference type="InterPro" id="IPR002139">
    <property type="entry name" value="Ribo/fructo_kinase"/>
</dbReference>
<dbReference type="PANTHER" id="PTHR10584">
    <property type="entry name" value="SUGAR KINASE"/>
    <property type="match status" value="1"/>
</dbReference>
<comment type="catalytic activity">
    <reaction evidence="9">
        <text>D-ribose + ATP = D-ribose 5-phosphate + ADP + H(+)</text>
        <dbReference type="Rhea" id="RHEA:13697"/>
        <dbReference type="ChEBI" id="CHEBI:15378"/>
        <dbReference type="ChEBI" id="CHEBI:30616"/>
        <dbReference type="ChEBI" id="CHEBI:47013"/>
        <dbReference type="ChEBI" id="CHEBI:78346"/>
        <dbReference type="ChEBI" id="CHEBI:456216"/>
        <dbReference type="EC" id="2.7.1.15"/>
    </reaction>
</comment>
<feature type="binding site" evidence="9">
    <location>
        <begin position="45"/>
        <end position="49"/>
    </location>
    <ligand>
        <name>substrate</name>
    </ligand>
</feature>
<comment type="activity regulation">
    <text evidence="9">Activated by a monovalent cation that binds near, but not in, the active site. The most likely occupant of the site in vivo is potassium. Ion binding induces a conformational change that may alter substrate affinity.</text>
</comment>
<keyword evidence="1 9" id="KW-0808">Transferase</keyword>
<dbReference type="EC" id="2.7.1.15" evidence="9"/>
<dbReference type="Proteomes" id="UP000678513">
    <property type="component" value="Chromosome"/>
</dbReference>
<keyword evidence="12" id="KW-1185">Reference proteome</keyword>
<proteinExistence type="inferred from homology"/>
<dbReference type="InterPro" id="IPR011877">
    <property type="entry name" value="Ribokinase"/>
</dbReference>
<feature type="binding site" evidence="9">
    <location>
        <position position="239"/>
    </location>
    <ligand>
        <name>substrate</name>
    </ligand>
</feature>
<dbReference type="Gene3D" id="3.40.1190.20">
    <property type="match status" value="1"/>
</dbReference>
<dbReference type="HAMAP" id="MF_01987">
    <property type="entry name" value="Ribokinase"/>
    <property type="match status" value="1"/>
</dbReference>
<comment type="caution">
    <text evidence="9">Lacks conserved residue(s) required for the propagation of feature annotation.</text>
</comment>
<keyword evidence="9" id="KW-0963">Cytoplasm</keyword>
<keyword evidence="8 9" id="KW-0119">Carbohydrate metabolism</keyword>
<accession>A0ABX7Y834</accession>
<dbReference type="EMBL" id="CP072384">
    <property type="protein sequence ID" value="QUC09382.1"/>
    <property type="molecule type" value="Genomic_DNA"/>
</dbReference>
<comment type="subunit">
    <text evidence="9">Homodimer.</text>
</comment>
<feature type="binding site" evidence="9">
    <location>
        <position position="188"/>
    </location>
    <ligand>
        <name>ATP</name>
        <dbReference type="ChEBI" id="CHEBI:30616"/>
    </ligand>
</feature>
<feature type="binding site" evidence="9">
    <location>
        <begin position="17"/>
        <end position="19"/>
    </location>
    <ligand>
        <name>substrate</name>
    </ligand>
</feature>
<protein>
    <recommendedName>
        <fullName evidence="9">Ribokinase</fullName>
        <shortName evidence="9">RK</shortName>
        <ecNumber evidence="9">2.7.1.15</ecNumber>
    </recommendedName>
</protein>
<sequence>MVREREPGSIVIVGSLNADLTVQTARFPQPGETVSGGDLTVLPGGKGANQAVAAARLGGKVRMIGAVGDDSNGDLLLRSLTRAGVDTSQVEIKTGLPTGTAVILVDETGENIIVVSPGANGALSPADVTAGMFVGASGVGLCLEIPVKTVMRAAVMAKQAGATVLTNLSPYQAVPGELLDNTDILLVNEHEAAQLGEHRVARTIITRGEAGATVIEDDSPPVDIPAISVETVDTTGCGDAFMGAVLQQLAAGASLVAAARYAAGVGAFAATRRGAQASYPDAARMNSFLAGHS</sequence>
<evidence type="ECO:0000256" key="5">
    <source>
        <dbReference type="ARBA" id="ARBA00022840"/>
    </source>
</evidence>
<keyword evidence="4 9" id="KW-0418">Kinase</keyword>
<reference evidence="11 12" key="1">
    <citation type="submission" date="2021-03" db="EMBL/GenBank/DDBJ databases">
        <title>Human Oral Microbial Genomes.</title>
        <authorList>
            <person name="Johnston C.D."/>
            <person name="Chen T."/>
            <person name="Dewhirst F.E."/>
        </authorList>
    </citation>
    <scope>NUCLEOTIDE SEQUENCE [LARGE SCALE GENOMIC DNA]</scope>
    <source>
        <strain evidence="11 12">DSMZ 100122</strain>
    </source>
</reference>
<evidence type="ECO:0000313" key="12">
    <source>
        <dbReference type="Proteomes" id="UP000678513"/>
    </source>
</evidence>
<evidence type="ECO:0000256" key="6">
    <source>
        <dbReference type="ARBA" id="ARBA00022842"/>
    </source>
</evidence>
<feature type="active site" description="Proton acceptor" evidence="9">
    <location>
        <position position="239"/>
    </location>
</feature>
<evidence type="ECO:0000313" key="11">
    <source>
        <dbReference type="EMBL" id="QUC09382.1"/>
    </source>
</evidence>
<comment type="cofactor">
    <cofactor evidence="9">
        <name>Mg(2+)</name>
        <dbReference type="ChEBI" id="CHEBI:18420"/>
    </cofactor>
    <text evidence="9">Requires a divalent cation, most likely magnesium in vivo, as an electrophilic catalyst to aid phosphoryl group transfer. It is the chelate of the metal and the nucleotide that is the actual substrate.</text>
</comment>
<feature type="binding site" evidence="9">
    <location>
        <position position="235"/>
    </location>
    <ligand>
        <name>K(+)</name>
        <dbReference type="ChEBI" id="CHEBI:29103"/>
    </ligand>
</feature>
<keyword evidence="5 9" id="KW-0067">ATP-binding</keyword>
<feature type="binding site" evidence="9">
    <location>
        <position position="233"/>
    </location>
    <ligand>
        <name>K(+)</name>
        <dbReference type="ChEBI" id="CHEBI:29103"/>
    </ligand>
</feature>
<dbReference type="CDD" id="cd01174">
    <property type="entry name" value="ribokinase"/>
    <property type="match status" value="1"/>
</dbReference>
<gene>
    <name evidence="9" type="primary">rbsK</name>
    <name evidence="11" type="ORF">J5A65_06650</name>
</gene>
<dbReference type="SUPFAM" id="SSF53613">
    <property type="entry name" value="Ribokinase-like"/>
    <property type="match status" value="1"/>
</dbReference>
<feature type="binding site" evidence="9">
    <location>
        <position position="269"/>
    </location>
    <ligand>
        <name>K(+)</name>
        <dbReference type="ChEBI" id="CHEBI:29103"/>
    </ligand>
</feature>
<evidence type="ECO:0000256" key="4">
    <source>
        <dbReference type="ARBA" id="ARBA00022777"/>
    </source>
</evidence>
<keyword evidence="3 9" id="KW-0547">Nucleotide-binding</keyword>
<dbReference type="InterPro" id="IPR011611">
    <property type="entry name" value="PfkB_dom"/>
</dbReference>
<evidence type="ECO:0000256" key="7">
    <source>
        <dbReference type="ARBA" id="ARBA00022958"/>
    </source>
</evidence>
<evidence type="ECO:0000256" key="9">
    <source>
        <dbReference type="HAMAP-Rule" id="MF_01987"/>
    </source>
</evidence>
<feature type="binding site" evidence="9">
    <location>
        <begin position="238"/>
        <end position="239"/>
    </location>
    <ligand>
        <name>ATP</name>
        <dbReference type="ChEBI" id="CHEBI:30616"/>
    </ligand>
</feature>
<evidence type="ECO:0000259" key="10">
    <source>
        <dbReference type="Pfam" id="PF00294"/>
    </source>
</evidence>
<dbReference type="Pfam" id="PF00294">
    <property type="entry name" value="PfkB"/>
    <property type="match status" value="1"/>
</dbReference>
<feature type="domain" description="Carbohydrate kinase PfkB" evidence="10">
    <location>
        <begin position="9"/>
        <end position="281"/>
    </location>
</feature>
<keyword evidence="6 9" id="KW-0460">Magnesium</keyword>